<accession>A0A9N8VEW4</accession>
<protein>
    <submittedName>
        <fullName evidence="9">819_t:CDS:1</fullName>
    </submittedName>
</protein>
<dbReference type="EMBL" id="CAJVPP010000192">
    <property type="protein sequence ID" value="CAG8453650.1"/>
    <property type="molecule type" value="Genomic_DNA"/>
</dbReference>
<keyword evidence="6" id="KW-0539">Nucleus</keyword>
<feature type="region of interest" description="Disordered" evidence="7">
    <location>
        <begin position="357"/>
        <end position="394"/>
    </location>
</feature>
<dbReference type="GO" id="GO:0005634">
    <property type="term" value="C:nucleus"/>
    <property type="evidence" value="ECO:0007669"/>
    <property type="project" value="UniProtKB-SubCell"/>
</dbReference>
<dbReference type="GO" id="GO:0000978">
    <property type="term" value="F:RNA polymerase II cis-regulatory region sequence-specific DNA binding"/>
    <property type="evidence" value="ECO:0007669"/>
    <property type="project" value="TreeGrafter"/>
</dbReference>
<evidence type="ECO:0000256" key="4">
    <source>
        <dbReference type="ARBA" id="ARBA00022833"/>
    </source>
</evidence>
<dbReference type="Proteomes" id="UP000789375">
    <property type="component" value="Unassembled WGS sequence"/>
</dbReference>
<evidence type="ECO:0000256" key="6">
    <source>
        <dbReference type="ARBA" id="ARBA00023242"/>
    </source>
</evidence>
<organism evidence="9 10">
    <name type="scientific">Funneliformis mosseae</name>
    <name type="common">Endomycorrhizal fungus</name>
    <name type="synonym">Glomus mosseae</name>
    <dbReference type="NCBI Taxonomy" id="27381"/>
    <lineage>
        <taxon>Eukaryota</taxon>
        <taxon>Fungi</taxon>
        <taxon>Fungi incertae sedis</taxon>
        <taxon>Mucoromycota</taxon>
        <taxon>Glomeromycotina</taxon>
        <taxon>Glomeromycetes</taxon>
        <taxon>Glomerales</taxon>
        <taxon>Glomeraceae</taxon>
        <taxon>Funneliformis</taxon>
    </lineage>
</organism>
<comment type="caution">
    <text evidence="9">The sequence shown here is derived from an EMBL/GenBank/DDBJ whole genome shotgun (WGS) entry which is preliminary data.</text>
</comment>
<feature type="region of interest" description="Disordered" evidence="7">
    <location>
        <begin position="428"/>
        <end position="470"/>
    </location>
</feature>
<evidence type="ECO:0000256" key="2">
    <source>
        <dbReference type="ARBA" id="ARBA00022723"/>
    </source>
</evidence>
<gene>
    <name evidence="9" type="ORF">FMOSSE_LOCUS1663</name>
</gene>
<evidence type="ECO:0000313" key="9">
    <source>
        <dbReference type="EMBL" id="CAG8453650.1"/>
    </source>
</evidence>
<evidence type="ECO:0000259" key="8">
    <source>
        <dbReference type="PROSITE" id="PS50174"/>
    </source>
</evidence>
<feature type="domain" description="G-patch" evidence="8">
    <location>
        <begin position="311"/>
        <end position="357"/>
    </location>
</feature>
<evidence type="ECO:0000256" key="1">
    <source>
        <dbReference type="ARBA" id="ARBA00004123"/>
    </source>
</evidence>
<feature type="compositionally biased region" description="Low complexity" evidence="7">
    <location>
        <begin position="442"/>
        <end position="461"/>
    </location>
</feature>
<evidence type="ECO:0000256" key="7">
    <source>
        <dbReference type="SAM" id="MobiDB-lite"/>
    </source>
</evidence>
<keyword evidence="3" id="KW-0863">Zinc-finger</keyword>
<dbReference type="PANTHER" id="PTHR46297:SF1">
    <property type="entry name" value="ZINC FINGER CCCH-TYPE WITH G PATCH DOMAIN-CONTAINING PROTEIN"/>
    <property type="match status" value="1"/>
</dbReference>
<dbReference type="PANTHER" id="PTHR46297">
    <property type="entry name" value="ZINC FINGER CCCH-TYPE WITH G PATCH DOMAIN-CONTAINING PROTEIN"/>
    <property type="match status" value="1"/>
</dbReference>
<dbReference type="GO" id="GO:0001227">
    <property type="term" value="F:DNA-binding transcription repressor activity, RNA polymerase II-specific"/>
    <property type="evidence" value="ECO:0007669"/>
    <property type="project" value="TreeGrafter"/>
</dbReference>
<name>A0A9N8VEW4_FUNMO</name>
<dbReference type="SMART" id="SM00443">
    <property type="entry name" value="G_patch"/>
    <property type="match status" value="1"/>
</dbReference>
<evidence type="ECO:0000256" key="5">
    <source>
        <dbReference type="ARBA" id="ARBA00023125"/>
    </source>
</evidence>
<evidence type="ECO:0000256" key="3">
    <source>
        <dbReference type="ARBA" id="ARBA00022771"/>
    </source>
</evidence>
<sequence>MSTTDLESSLKENEESLKEISELLLLSPEEPELKNLAIELENLIKLQQDQILQAKKKELLSRFGLSEEKNGESGKTAEDADMIAQNNLIINNEDMEIVQPGNKCCIPWTHPDYEKVYFLPGLIHSINAEKQTCEVLILTPITQSIRICEKYISSQCKTTPCPYNCSHGEEISFELVTPYELLNIGNMDAYQVGRYFWAKYKDDEVWYMAKLISIETGGKGFRIIYKGYENEHPNGFVVSHDEIIPVVGLENEHDESDEESSFSEYSDECASLSENDSSSLKIGLGTFNDDDDSSNDQNDTQIQFAEWEKHTRGVASRMMAKMGYKMGEGLGKNSEGITNPIEVKLFTKGVSLDFIDKKGKADQTGPHRRRRRRHKSEGSKIVNSGTHISHGRIKDRIEYSNLSSTNDNNSDPQQTVFDFLNVSLNKGKHRDNSNMTGVGNISTSSLQSNTSAGSSSNNSSTDRSHKFSSEASQLQLYQLQNQLNQKSQELQKAKESFKRNEKKDPTMANHFREKINEIETTYQLLKRKEQEIQRGLDRAKGRKKMTIF</sequence>
<dbReference type="Pfam" id="PF01585">
    <property type="entry name" value="G-patch"/>
    <property type="match status" value="1"/>
</dbReference>
<keyword evidence="2" id="KW-0479">Metal-binding</keyword>
<dbReference type="PROSITE" id="PS50174">
    <property type="entry name" value="G_PATCH"/>
    <property type="match status" value="1"/>
</dbReference>
<keyword evidence="5" id="KW-0238">DNA-binding</keyword>
<dbReference type="GO" id="GO:0008270">
    <property type="term" value="F:zinc ion binding"/>
    <property type="evidence" value="ECO:0007669"/>
    <property type="project" value="UniProtKB-KW"/>
</dbReference>
<keyword evidence="10" id="KW-1185">Reference proteome</keyword>
<dbReference type="InterPro" id="IPR000467">
    <property type="entry name" value="G_patch_dom"/>
</dbReference>
<feature type="compositionally biased region" description="Basic residues" evidence="7">
    <location>
        <begin position="366"/>
        <end position="375"/>
    </location>
</feature>
<dbReference type="Gene3D" id="2.30.30.140">
    <property type="match status" value="1"/>
</dbReference>
<proteinExistence type="predicted"/>
<keyword evidence="4" id="KW-0862">Zinc</keyword>
<feature type="compositionally biased region" description="Basic and acidic residues" evidence="7">
    <location>
        <begin position="489"/>
        <end position="505"/>
    </location>
</feature>
<dbReference type="AlphaFoldDB" id="A0A9N8VEW4"/>
<evidence type="ECO:0000313" key="10">
    <source>
        <dbReference type="Proteomes" id="UP000789375"/>
    </source>
</evidence>
<feature type="region of interest" description="Disordered" evidence="7">
    <location>
        <begin position="486"/>
        <end position="505"/>
    </location>
</feature>
<comment type="subcellular location">
    <subcellularLocation>
        <location evidence="1">Nucleus</location>
    </subcellularLocation>
</comment>
<reference evidence="9" key="1">
    <citation type="submission" date="2021-06" db="EMBL/GenBank/DDBJ databases">
        <authorList>
            <person name="Kallberg Y."/>
            <person name="Tangrot J."/>
            <person name="Rosling A."/>
        </authorList>
    </citation>
    <scope>NUCLEOTIDE SEQUENCE</scope>
    <source>
        <strain evidence="9">87-6 pot B 2015</strain>
    </source>
</reference>